<feature type="domain" description="MYND-type" evidence="5">
    <location>
        <begin position="6"/>
        <end position="47"/>
    </location>
</feature>
<dbReference type="Proteomes" id="UP000789595">
    <property type="component" value="Unassembled WGS sequence"/>
</dbReference>
<dbReference type="PANTHER" id="PTHR46082">
    <property type="entry name" value="ATP/GTP-BINDING PROTEIN-RELATED"/>
    <property type="match status" value="1"/>
</dbReference>
<reference evidence="6" key="1">
    <citation type="submission" date="2021-11" db="EMBL/GenBank/DDBJ databases">
        <authorList>
            <consortium name="Genoscope - CEA"/>
            <person name="William W."/>
        </authorList>
    </citation>
    <scope>NUCLEOTIDE SEQUENCE</scope>
</reference>
<evidence type="ECO:0000256" key="1">
    <source>
        <dbReference type="ARBA" id="ARBA00022723"/>
    </source>
</evidence>
<dbReference type="Gene3D" id="3.30.40.10">
    <property type="entry name" value="Zinc/RING finger domain, C3HC4 (zinc finger)"/>
    <property type="match status" value="1"/>
</dbReference>
<keyword evidence="3" id="KW-0862">Zinc</keyword>
<dbReference type="InterPro" id="IPR011990">
    <property type="entry name" value="TPR-like_helical_dom_sf"/>
</dbReference>
<dbReference type="Pfam" id="PF12906">
    <property type="entry name" value="RINGv"/>
    <property type="match status" value="1"/>
</dbReference>
<evidence type="ECO:0000259" key="5">
    <source>
        <dbReference type="PROSITE" id="PS50865"/>
    </source>
</evidence>
<dbReference type="Pfam" id="PF13374">
    <property type="entry name" value="TPR_10"/>
    <property type="match status" value="2"/>
</dbReference>
<keyword evidence="1" id="KW-0479">Metal-binding</keyword>
<dbReference type="PANTHER" id="PTHR46082:SF6">
    <property type="entry name" value="AAA+ ATPASE DOMAIN-CONTAINING PROTEIN-RELATED"/>
    <property type="match status" value="1"/>
</dbReference>
<evidence type="ECO:0000313" key="6">
    <source>
        <dbReference type="EMBL" id="CAH0366075.1"/>
    </source>
</evidence>
<dbReference type="Gene3D" id="6.10.140.2220">
    <property type="match status" value="1"/>
</dbReference>
<dbReference type="GO" id="GO:0008270">
    <property type="term" value="F:zinc ion binding"/>
    <property type="evidence" value="ECO:0007669"/>
    <property type="project" value="UniProtKB-KW"/>
</dbReference>
<dbReference type="SUPFAM" id="SSF48452">
    <property type="entry name" value="TPR-like"/>
    <property type="match status" value="1"/>
</dbReference>
<dbReference type="InterPro" id="IPR053137">
    <property type="entry name" value="NLR-like"/>
</dbReference>
<sequence>MILTQCAVCATELGLTLGKKCGRCSTRYCGPECQKKHWEEGGHDKLCKTIKKAGGAEQYNANKKYAEAVTVAAEACAEDTKGQTCYICTQALHWKTKEGLVRGCSCRGTAGFAHVSCLAEQAKILVAEAEENNLSDKVFDERWARWDRCSLCEQRYHGDVGCAVGWACWKTYVGRSETDWPRQGAINVLGSGLDAAKHHEDALSVREAELAMKRRLGASTSNILVVQTNLALTYQHLGRLEQAMQMQKDVYFGRLTTHGVEHTYTLTAANNYAASLVVLRRYKEAKSLLRKIIRVTPRILGETHEITLRMRWIYANVLYMDTSATPDDLREAVTKLEDTARTAQRVFGRAHPMVVELERSLRGSREALSARGGNG</sequence>
<keyword evidence="2 4" id="KW-0863">Zinc-finger</keyword>
<dbReference type="Gene3D" id="1.25.40.10">
    <property type="entry name" value="Tetratricopeptide repeat domain"/>
    <property type="match status" value="1"/>
</dbReference>
<dbReference type="SUPFAM" id="SSF144232">
    <property type="entry name" value="HIT/MYND zinc finger-like"/>
    <property type="match status" value="1"/>
</dbReference>
<dbReference type="OrthoDB" id="5945798at2759"/>
<protein>
    <recommendedName>
        <fullName evidence="5">MYND-type domain-containing protein</fullName>
    </recommendedName>
</protein>
<dbReference type="InterPro" id="IPR002893">
    <property type="entry name" value="Znf_MYND"/>
</dbReference>
<dbReference type="EMBL" id="CAKKNE010000001">
    <property type="protein sequence ID" value="CAH0366075.1"/>
    <property type="molecule type" value="Genomic_DNA"/>
</dbReference>
<evidence type="ECO:0000256" key="4">
    <source>
        <dbReference type="PROSITE-ProRule" id="PRU00134"/>
    </source>
</evidence>
<dbReference type="InterPro" id="IPR011016">
    <property type="entry name" value="Znf_RING-CH"/>
</dbReference>
<evidence type="ECO:0000256" key="3">
    <source>
        <dbReference type="ARBA" id="ARBA00022833"/>
    </source>
</evidence>
<gene>
    <name evidence="6" type="ORF">PECAL_1P25460</name>
</gene>
<accession>A0A8J2WF68</accession>
<dbReference type="InterPro" id="IPR013083">
    <property type="entry name" value="Znf_RING/FYVE/PHD"/>
</dbReference>
<dbReference type="PROSITE" id="PS50865">
    <property type="entry name" value="ZF_MYND_2"/>
    <property type="match status" value="1"/>
</dbReference>
<dbReference type="AlphaFoldDB" id="A0A8J2WF68"/>
<proteinExistence type="predicted"/>
<organism evidence="6 7">
    <name type="scientific">Pelagomonas calceolata</name>
    <dbReference type="NCBI Taxonomy" id="35677"/>
    <lineage>
        <taxon>Eukaryota</taxon>
        <taxon>Sar</taxon>
        <taxon>Stramenopiles</taxon>
        <taxon>Ochrophyta</taxon>
        <taxon>Pelagophyceae</taxon>
        <taxon>Pelagomonadales</taxon>
        <taxon>Pelagomonadaceae</taxon>
        <taxon>Pelagomonas</taxon>
    </lineage>
</organism>
<comment type="caution">
    <text evidence="6">The sequence shown here is derived from an EMBL/GenBank/DDBJ whole genome shotgun (WGS) entry which is preliminary data.</text>
</comment>
<evidence type="ECO:0000256" key="2">
    <source>
        <dbReference type="ARBA" id="ARBA00022771"/>
    </source>
</evidence>
<keyword evidence="7" id="KW-1185">Reference proteome</keyword>
<name>A0A8J2WF68_9STRA</name>
<evidence type="ECO:0000313" key="7">
    <source>
        <dbReference type="Proteomes" id="UP000789595"/>
    </source>
</evidence>
<dbReference type="Pfam" id="PF01753">
    <property type="entry name" value="zf-MYND"/>
    <property type="match status" value="1"/>
</dbReference>